<accession>A0A6N9TMX2</accession>
<dbReference type="CDD" id="cd00082">
    <property type="entry name" value="HisKA"/>
    <property type="match status" value="1"/>
</dbReference>
<proteinExistence type="predicted"/>
<dbReference type="InterPro" id="IPR036097">
    <property type="entry name" value="HisK_dim/P_sf"/>
</dbReference>
<evidence type="ECO:0000256" key="3">
    <source>
        <dbReference type="ARBA" id="ARBA00022553"/>
    </source>
</evidence>
<feature type="domain" description="PAS" evidence="6">
    <location>
        <begin position="149"/>
        <end position="214"/>
    </location>
</feature>
<dbReference type="GO" id="GO:0000155">
    <property type="term" value="F:phosphorelay sensor kinase activity"/>
    <property type="evidence" value="ECO:0007669"/>
    <property type="project" value="InterPro"/>
</dbReference>
<dbReference type="SMART" id="SM00388">
    <property type="entry name" value="HisKA"/>
    <property type="match status" value="1"/>
</dbReference>
<dbReference type="Pfam" id="PF02518">
    <property type="entry name" value="HATPase_c"/>
    <property type="match status" value="1"/>
</dbReference>
<dbReference type="SMART" id="SM00091">
    <property type="entry name" value="PAS"/>
    <property type="match status" value="3"/>
</dbReference>
<evidence type="ECO:0000256" key="4">
    <source>
        <dbReference type="SAM" id="Coils"/>
    </source>
</evidence>
<comment type="caution">
    <text evidence="8">The sequence shown here is derived from an EMBL/GenBank/DDBJ whole genome shotgun (WGS) entry which is preliminary data.</text>
</comment>
<dbReference type="CDD" id="cd00130">
    <property type="entry name" value="PAS"/>
    <property type="match status" value="2"/>
</dbReference>
<dbReference type="InterPro" id="IPR003661">
    <property type="entry name" value="HisK_dim/P_dom"/>
</dbReference>
<evidence type="ECO:0000256" key="1">
    <source>
        <dbReference type="ARBA" id="ARBA00000085"/>
    </source>
</evidence>
<dbReference type="AlphaFoldDB" id="A0A6N9TMX2"/>
<feature type="domain" description="PAC" evidence="7">
    <location>
        <begin position="347"/>
        <end position="399"/>
    </location>
</feature>
<dbReference type="PROSITE" id="PS50113">
    <property type="entry name" value="PAC"/>
    <property type="match status" value="1"/>
</dbReference>
<keyword evidence="3" id="KW-0597">Phosphoprotein</keyword>
<dbReference type="Gene3D" id="3.30.450.20">
    <property type="entry name" value="PAS domain"/>
    <property type="match status" value="2"/>
</dbReference>
<gene>
    <name evidence="8" type="ORF">G3N55_07030</name>
</gene>
<feature type="non-terminal residue" evidence="8">
    <location>
        <position position="600"/>
    </location>
</feature>
<dbReference type="Proteomes" id="UP000469346">
    <property type="component" value="Unassembled WGS sequence"/>
</dbReference>
<dbReference type="InterPro" id="IPR013656">
    <property type="entry name" value="PAS_4"/>
</dbReference>
<evidence type="ECO:0000259" key="5">
    <source>
        <dbReference type="PROSITE" id="PS50109"/>
    </source>
</evidence>
<comment type="catalytic activity">
    <reaction evidence="1">
        <text>ATP + protein L-histidine = ADP + protein N-phospho-L-histidine.</text>
        <dbReference type="EC" id="2.7.13.3"/>
    </reaction>
</comment>
<evidence type="ECO:0000259" key="6">
    <source>
        <dbReference type="PROSITE" id="PS50112"/>
    </source>
</evidence>
<organism evidence="8 9">
    <name type="scientific">Dissulfurirhabdus thermomarina</name>
    <dbReference type="NCBI Taxonomy" id="1765737"/>
    <lineage>
        <taxon>Bacteria</taxon>
        <taxon>Deltaproteobacteria</taxon>
        <taxon>Dissulfurirhabdaceae</taxon>
        <taxon>Dissulfurirhabdus</taxon>
    </lineage>
</organism>
<dbReference type="InterPro" id="IPR000014">
    <property type="entry name" value="PAS"/>
</dbReference>
<dbReference type="InterPro" id="IPR004358">
    <property type="entry name" value="Sig_transdc_His_kin-like_C"/>
</dbReference>
<dbReference type="PANTHER" id="PTHR43065:SF42">
    <property type="entry name" value="TWO-COMPONENT SENSOR PPRA"/>
    <property type="match status" value="1"/>
</dbReference>
<dbReference type="SUPFAM" id="SSF55874">
    <property type="entry name" value="ATPase domain of HSP90 chaperone/DNA topoisomerase II/histidine kinase"/>
    <property type="match status" value="1"/>
</dbReference>
<dbReference type="PRINTS" id="PR00344">
    <property type="entry name" value="BCTRLSENSOR"/>
</dbReference>
<evidence type="ECO:0000313" key="8">
    <source>
        <dbReference type="EMBL" id="NDY42595.1"/>
    </source>
</evidence>
<dbReference type="InterPro" id="IPR005467">
    <property type="entry name" value="His_kinase_dom"/>
</dbReference>
<protein>
    <recommendedName>
        <fullName evidence="2">histidine kinase</fullName>
        <ecNumber evidence="2">2.7.13.3</ecNumber>
    </recommendedName>
</protein>
<evidence type="ECO:0000259" key="7">
    <source>
        <dbReference type="PROSITE" id="PS50113"/>
    </source>
</evidence>
<dbReference type="RefSeq" id="WP_163298732.1">
    <property type="nucleotide sequence ID" value="NZ_JAAGRR010000068.1"/>
</dbReference>
<keyword evidence="9" id="KW-1185">Reference proteome</keyword>
<dbReference type="Pfam" id="PF00512">
    <property type="entry name" value="HisKA"/>
    <property type="match status" value="1"/>
</dbReference>
<dbReference type="NCBIfam" id="TIGR00229">
    <property type="entry name" value="sensory_box"/>
    <property type="match status" value="2"/>
</dbReference>
<dbReference type="EMBL" id="JAAGRR010000068">
    <property type="protein sequence ID" value="NDY42595.1"/>
    <property type="molecule type" value="Genomic_DNA"/>
</dbReference>
<dbReference type="InterPro" id="IPR036890">
    <property type="entry name" value="HATPase_C_sf"/>
</dbReference>
<dbReference type="SUPFAM" id="SSF47384">
    <property type="entry name" value="Homodimeric domain of signal transducing histidine kinase"/>
    <property type="match status" value="1"/>
</dbReference>
<keyword evidence="4" id="KW-0175">Coiled coil</keyword>
<name>A0A6N9TMX2_DISTH</name>
<dbReference type="Pfam" id="PF08448">
    <property type="entry name" value="PAS_4"/>
    <property type="match status" value="3"/>
</dbReference>
<evidence type="ECO:0000313" key="9">
    <source>
        <dbReference type="Proteomes" id="UP000469346"/>
    </source>
</evidence>
<feature type="domain" description="Histidine kinase" evidence="5">
    <location>
        <begin position="412"/>
        <end position="600"/>
    </location>
</feature>
<feature type="coiled-coil region" evidence="4">
    <location>
        <begin position="442"/>
        <end position="495"/>
    </location>
</feature>
<dbReference type="Gene3D" id="3.30.565.10">
    <property type="entry name" value="Histidine kinase-like ATPase, C-terminal domain"/>
    <property type="match status" value="1"/>
</dbReference>
<evidence type="ECO:0000256" key="2">
    <source>
        <dbReference type="ARBA" id="ARBA00012438"/>
    </source>
</evidence>
<dbReference type="EC" id="2.7.13.3" evidence="2"/>
<sequence>MRQLHPARDNDRACCLFAVGVLTGMAAARPAAAGALGVGSVVVGYDHRIRMADRAAARSAGEGAALVGRRCHEVFHGRPDPCDPSEVRCPLRELSAAAGGAAHRCLHIHRGPGGDCLVEVVAVALEGDGGEEAGVLLTFTPAGAVPANRAMVDRATEGLMAFDAAGRLVSVNRRWCELFGVAPEAAMGRRFSDFVAQGDRPRCEAGFAQVAAGETHECAEIMGLRPDGTTFSARVNLGPAEGAGGVAGAGSVREISDELAMQASLRAAARFRRALLDGLGEGVVVIDRGYRILEANAGYCRALGLAPGSAAGRSCYEVSHGSEVPCWQLGPDHDCPVREAFENGRPASAVHRHRDAAGRTRYMEVRAIPLRDEAGLVSQVIETHTDVTEKMELENRLAAAQRMEALGTLAGGVAHDLNNVLMPIMGNVQIALMKLPADEPLRKNLEDVLRAAERAADLIRRILAFCRRQVIEKRRVDLNEVVRGLETLLRRLIREDVVLETVLADDLRAVSADPGQIEQVLVNLAVNARDAMPEGGTLLIETQNADRVDSVCSTCGERIRGPHVLLMVSDSGTGMDAETLSHIFEPFFTTKGPGQGTGLG</sequence>
<dbReference type="Gene3D" id="1.10.287.130">
    <property type="match status" value="1"/>
</dbReference>
<reference evidence="8 9" key="1">
    <citation type="submission" date="2020-02" db="EMBL/GenBank/DDBJ databases">
        <title>Comparative genomics of sulfur disproportionating microorganisms.</title>
        <authorList>
            <person name="Ward L.M."/>
            <person name="Bertran E."/>
            <person name="Johnston D.T."/>
        </authorList>
    </citation>
    <scope>NUCLEOTIDE SEQUENCE [LARGE SCALE GENOMIC DNA]</scope>
    <source>
        <strain evidence="8 9">DSM 100025</strain>
    </source>
</reference>
<dbReference type="PROSITE" id="PS50109">
    <property type="entry name" value="HIS_KIN"/>
    <property type="match status" value="1"/>
</dbReference>
<dbReference type="InterPro" id="IPR003594">
    <property type="entry name" value="HATPase_dom"/>
</dbReference>
<dbReference type="InterPro" id="IPR035965">
    <property type="entry name" value="PAS-like_dom_sf"/>
</dbReference>
<dbReference type="PANTHER" id="PTHR43065">
    <property type="entry name" value="SENSOR HISTIDINE KINASE"/>
    <property type="match status" value="1"/>
</dbReference>
<dbReference type="SMART" id="SM00387">
    <property type="entry name" value="HATPase_c"/>
    <property type="match status" value="1"/>
</dbReference>
<dbReference type="SUPFAM" id="SSF55785">
    <property type="entry name" value="PYP-like sensor domain (PAS domain)"/>
    <property type="match status" value="3"/>
</dbReference>
<dbReference type="InterPro" id="IPR000700">
    <property type="entry name" value="PAS-assoc_C"/>
</dbReference>
<dbReference type="PROSITE" id="PS50112">
    <property type="entry name" value="PAS"/>
    <property type="match status" value="1"/>
</dbReference>